<sequence>MPEEPTGDAVELLALLAAGLTDEATARQLRASTRTVALRVQRLCDTFGASGRFQLGIQVARSQWFAAFDSPQSPSPQAPGV</sequence>
<proteinExistence type="predicted"/>
<dbReference type="Proteomes" id="UP000617426">
    <property type="component" value="Unassembled WGS sequence"/>
</dbReference>
<dbReference type="SUPFAM" id="SSF46894">
    <property type="entry name" value="C-terminal effector domain of the bipartite response regulators"/>
    <property type="match status" value="1"/>
</dbReference>
<evidence type="ECO:0000313" key="1">
    <source>
        <dbReference type="EMBL" id="MBB6334530.1"/>
    </source>
</evidence>
<dbReference type="Gene3D" id="1.10.10.10">
    <property type="entry name" value="Winged helix-like DNA-binding domain superfamily/Winged helix DNA-binding domain"/>
    <property type="match status" value="1"/>
</dbReference>
<keyword evidence="1" id="KW-0238">DNA-binding</keyword>
<dbReference type="InterPro" id="IPR036388">
    <property type="entry name" value="WH-like_DNA-bd_sf"/>
</dbReference>
<dbReference type="GO" id="GO:0006355">
    <property type="term" value="P:regulation of DNA-templated transcription"/>
    <property type="evidence" value="ECO:0007669"/>
    <property type="project" value="InterPro"/>
</dbReference>
<dbReference type="AlphaFoldDB" id="A0A923E4P6"/>
<protein>
    <submittedName>
        <fullName evidence="1">DNA-binding NarL/FixJ family response regulator</fullName>
    </submittedName>
</protein>
<organism evidence="1 2">
    <name type="scientific">Schaalia hyovaginalis</name>
    <dbReference type="NCBI Taxonomy" id="29316"/>
    <lineage>
        <taxon>Bacteria</taxon>
        <taxon>Bacillati</taxon>
        <taxon>Actinomycetota</taxon>
        <taxon>Actinomycetes</taxon>
        <taxon>Actinomycetales</taxon>
        <taxon>Actinomycetaceae</taxon>
        <taxon>Schaalia</taxon>
    </lineage>
</organism>
<dbReference type="GO" id="GO:0003677">
    <property type="term" value="F:DNA binding"/>
    <property type="evidence" value="ECO:0007669"/>
    <property type="project" value="UniProtKB-KW"/>
</dbReference>
<gene>
    <name evidence="1" type="ORF">HD592_001095</name>
</gene>
<comment type="caution">
    <text evidence="1">The sequence shown here is derived from an EMBL/GenBank/DDBJ whole genome shotgun (WGS) entry which is preliminary data.</text>
</comment>
<dbReference type="RefSeq" id="WP_184452424.1">
    <property type="nucleotide sequence ID" value="NZ_JACHMK010000001.1"/>
</dbReference>
<keyword evidence="2" id="KW-1185">Reference proteome</keyword>
<dbReference type="InterPro" id="IPR016032">
    <property type="entry name" value="Sig_transdc_resp-reg_C-effctor"/>
</dbReference>
<reference evidence="1" key="1">
    <citation type="submission" date="2020-08" db="EMBL/GenBank/DDBJ databases">
        <title>Sequencing the genomes of 1000 actinobacteria strains.</title>
        <authorList>
            <person name="Klenk H.-P."/>
        </authorList>
    </citation>
    <scope>NUCLEOTIDE SEQUENCE</scope>
    <source>
        <strain evidence="1">DSM 10695</strain>
    </source>
</reference>
<name>A0A923E4P6_9ACTO</name>
<dbReference type="EMBL" id="JACHMK010000001">
    <property type="protein sequence ID" value="MBB6334530.1"/>
    <property type="molecule type" value="Genomic_DNA"/>
</dbReference>
<accession>A0A923E4P6</accession>
<evidence type="ECO:0000313" key="2">
    <source>
        <dbReference type="Proteomes" id="UP000617426"/>
    </source>
</evidence>